<dbReference type="AlphaFoldDB" id="A0A4R0PDC0"/>
<reference evidence="3 4" key="1">
    <citation type="journal article" date="2015" name="Antonie Van Leeuwenhoek">
        <title>Oricola cellulosilytica gen. nov., sp. nov., a cellulose-degrading bacterium of the family Phyllobacteriaceae isolated from surface seashore water, and emended descriptions of Mesorhizobium loti and Phyllobacterium myrsinacearum.</title>
        <authorList>
            <person name="Hameed A."/>
            <person name="Shahina M."/>
            <person name="Lai W.A."/>
            <person name="Lin S.Y."/>
            <person name="Young L.S."/>
            <person name="Liu Y.C."/>
            <person name="Hsu Y.H."/>
            <person name="Young C.C."/>
        </authorList>
    </citation>
    <scope>NUCLEOTIDE SEQUENCE [LARGE SCALE GENOMIC DNA]</scope>
    <source>
        <strain evidence="3 4">KCTC 52183</strain>
    </source>
</reference>
<dbReference type="Gene3D" id="2.40.70.10">
    <property type="entry name" value="Acid Proteases"/>
    <property type="match status" value="1"/>
</dbReference>
<dbReference type="OrthoDB" id="3865600at2"/>
<proteinExistence type="predicted"/>
<name>A0A4R0PDC0_9HYPH</name>
<comment type="caution">
    <text evidence="3">The sequence shown here is derived from an EMBL/GenBank/DDBJ whole genome shotgun (WGS) entry which is preliminary data.</text>
</comment>
<evidence type="ECO:0000313" key="3">
    <source>
        <dbReference type="EMBL" id="TCD14553.1"/>
    </source>
</evidence>
<feature type="compositionally biased region" description="Basic and acidic residues" evidence="1">
    <location>
        <begin position="1"/>
        <end position="14"/>
    </location>
</feature>
<keyword evidence="4" id="KW-1185">Reference proteome</keyword>
<dbReference type="InterPro" id="IPR008503">
    <property type="entry name" value="Asp_endopeptidase"/>
</dbReference>
<keyword evidence="3" id="KW-0645">Protease</keyword>
<dbReference type="PANTHER" id="PTHR38037">
    <property type="entry name" value="ZN_PROTEASE DOMAIN-CONTAINING PROTEIN"/>
    <property type="match status" value="1"/>
</dbReference>
<dbReference type="GO" id="GO:0006508">
    <property type="term" value="P:proteolysis"/>
    <property type="evidence" value="ECO:0007669"/>
    <property type="project" value="UniProtKB-KW"/>
</dbReference>
<dbReference type="EMBL" id="SJST01000003">
    <property type="protein sequence ID" value="TCD14553.1"/>
    <property type="molecule type" value="Genomic_DNA"/>
</dbReference>
<gene>
    <name evidence="3" type="ORF">E0D97_10905</name>
</gene>
<dbReference type="Proteomes" id="UP000291301">
    <property type="component" value="Unassembled WGS sequence"/>
</dbReference>
<dbReference type="GO" id="GO:0008233">
    <property type="term" value="F:peptidase activity"/>
    <property type="evidence" value="ECO:0007669"/>
    <property type="project" value="UniProtKB-KW"/>
</dbReference>
<protein>
    <submittedName>
        <fullName evidence="3">ATP-dependent zinc protease</fullName>
    </submittedName>
</protein>
<accession>A0A4R0PDC0</accession>
<sequence>MRNENQARGEQPERARKKTSERKKTVVGWKEVVRLPDFGDLTVHAKIDSGARTCALHVETMKILEKENRRWVEFSILPARDPAARLFQAPVVDKRTVKSSSGHAEERVVVKTPIRLAGHRNTVEITLTNRDSMEFPMLIGRNLLRRGFLVDSSHAYLSAADKRGENVSTGEKQ</sequence>
<dbReference type="RefSeq" id="WP_131568698.1">
    <property type="nucleotide sequence ID" value="NZ_JAINFK010000009.1"/>
</dbReference>
<dbReference type="Pfam" id="PF05618">
    <property type="entry name" value="Zn_protease"/>
    <property type="match status" value="1"/>
</dbReference>
<evidence type="ECO:0000313" key="4">
    <source>
        <dbReference type="Proteomes" id="UP000291301"/>
    </source>
</evidence>
<evidence type="ECO:0000259" key="2">
    <source>
        <dbReference type="Pfam" id="PF05618"/>
    </source>
</evidence>
<dbReference type="SUPFAM" id="SSF50630">
    <property type="entry name" value="Acid proteases"/>
    <property type="match status" value="1"/>
</dbReference>
<keyword evidence="3" id="KW-0378">Hydrolase</keyword>
<evidence type="ECO:0000256" key="1">
    <source>
        <dbReference type="SAM" id="MobiDB-lite"/>
    </source>
</evidence>
<dbReference type="PANTHER" id="PTHR38037:SF2">
    <property type="entry name" value="ATP-DEPENDENT ZINC PROTEASE DOMAIN-CONTAINING PROTEIN-RELATED"/>
    <property type="match status" value="1"/>
</dbReference>
<organism evidence="3 4">
    <name type="scientific">Oricola cellulosilytica</name>
    <dbReference type="NCBI Taxonomy" id="1429082"/>
    <lineage>
        <taxon>Bacteria</taxon>
        <taxon>Pseudomonadati</taxon>
        <taxon>Pseudomonadota</taxon>
        <taxon>Alphaproteobacteria</taxon>
        <taxon>Hyphomicrobiales</taxon>
        <taxon>Ahrensiaceae</taxon>
        <taxon>Oricola</taxon>
    </lineage>
</organism>
<dbReference type="InterPro" id="IPR021109">
    <property type="entry name" value="Peptidase_aspartic_dom_sf"/>
</dbReference>
<feature type="domain" description="Retropepsin-like aspartic endopeptidase" evidence="2">
    <location>
        <begin position="26"/>
        <end position="157"/>
    </location>
</feature>
<feature type="region of interest" description="Disordered" evidence="1">
    <location>
        <begin position="1"/>
        <end position="23"/>
    </location>
</feature>